<sequence>MLNCLITIPDWAKTKPMTLNFRSLLLIITFFCSFNLFGQSIKSFPHDSIQFQEEFLKFMDHPSKKKESKAFAEQFPSFWLSPNLRAEERQKIYQVSDILLKKRARSFPDFYNYFQTLMLFQQQNRNASDFTNWHSGFLQHVSDKKVKLSKSKDFLVQTQHLLNDSIINKSYAVEWKAKNAQFKYTFDEQLSIEFDKANLLCIAQRDTSIIYNTKGTYFPFEKTWKGNNGKISWERAGKDINTEYAIFDSYHLDASKSTFSIDTVQYFNPELSDKALNGSLIEKAIRTKDPKRALYPRFESFEHEIKIDEIYEHVNYKGGVAIHGAKFIGKGSPEHPSEIQISRNDTLFLVAQSEHFAFQNKQIAGKDTKIEILIDTCRIYHPGLLFKYFTEKKELNLFRDGEGISKSPYFDNYHNLIMDFGMLVWRLDENMMHFTKMKGATKRQAHFESTNYFRMNRFMRIQGMDEQNPLVLLRKFADYIYVETFTAEEYANYIKKPVNQVRQQLFSLSFHGFVSYNMNTDEVTLQKRLDDYIKSGMGRQDYDVIQFTTQTEDKEADAIYFIGSSNLQINGVRQIAVSDSQNVVIFPKHRKIVLKKNRDFEFDGRLMAGLIDLHGKGFDFSYDNFKVDLKSIDSLQMNVVVDSLSRFGKRYTNLLGSVVENISGDLLIDDPNNKSGNKKFADYPIFNSVDSSYVFYDKPHIQDGVYKRDEFYFKVDPYTITNINNFDRSDIELAGTFVSDSIFPSFREPLTIREDNSLGFEHITPANGFSAYDKGVFTDTVFLSNQGLRGSGTVNYLVSETKSTDFIFRPEEMHTNAESFELKEHDTKMNNPEINGKQIYVQWFPYKDEMYVKSSALPLDMYQKLATLSGTLKITPNGITGMGNMELVNAEIKSDYFTYNRKNILADSASFKIINADSTGYSFETESVNANIDFVSRTGAFENTNADKKSLFPDNRYMSYINNFKWYMDEQMIDFGKEDEATLAALWQTGKIGDLDEKSLNTFVSIDPKQDSLSFVTPLARYDAMDNTISAKFVKSINIADAKLYPDSGIVNIAKGGRMETFRNAEVIADTINQFHRIYNAIINVHGKNSYSGSGSYTYKTADDKEQLLTFDVIDVDSTGQTIAMGNITEEKAFTLSPEFDYKGKVKLEARDSALFFDGQAHIHNKCGQIKDNWLDFKSKIDPNEILIPVEHHAIDDDRLKLYNSFFLTNDSIHIYSSFLSRRIFYTDNVLLDAKGYLTYNEKLQAYQIAEKDKLRDPNIQGSMISFYQNNCNIKGEGKVNLGAELGQIKQVASGNIEHDLTSDIVTLDLIYGVDFFMNDQAMKIMENDFANATIAVSKLNKKNYTKKIAEIMGKAKAEKAMLARDENGIYKELPKELKHTIYFNNLDFIWDKEAKAYNSIGDIGIGNINGKQINKSVKGKVELDKKRSGNKLTIYLEIDKSTWYFFQYHHGVMFVRSSNDEFNTIVTETKEDKREFKDPLKKNPYSYIITQRSKKTKFLKRMNFK</sequence>
<organism evidence="1 2">
    <name type="scientific">Marinifilum breve</name>
    <dbReference type="NCBI Taxonomy" id="2184082"/>
    <lineage>
        <taxon>Bacteria</taxon>
        <taxon>Pseudomonadati</taxon>
        <taxon>Bacteroidota</taxon>
        <taxon>Bacteroidia</taxon>
        <taxon>Marinilabiliales</taxon>
        <taxon>Marinifilaceae</taxon>
    </lineage>
</organism>
<proteinExistence type="predicted"/>
<evidence type="ECO:0000313" key="2">
    <source>
        <dbReference type="Proteomes" id="UP000248079"/>
    </source>
</evidence>
<accession>A0A2V4A8I5</accession>
<name>A0A2V4A8I5_9BACT</name>
<reference evidence="1 2" key="1">
    <citation type="submission" date="2018-05" db="EMBL/GenBank/DDBJ databases">
        <title>Marinifilum breve JC075T sp. nov., a marine bacterium isolated from Yongle Blue Hole in the South China Sea.</title>
        <authorList>
            <person name="Fu T."/>
        </authorList>
    </citation>
    <scope>NUCLEOTIDE SEQUENCE [LARGE SCALE GENOMIC DNA]</scope>
    <source>
        <strain evidence="1 2">JC075</strain>
    </source>
</reference>
<gene>
    <name evidence="1" type="ORF">DF185_16030</name>
</gene>
<dbReference type="Proteomes" id="UP000248079">
    <property type="component" value="Unassembled WGS sequence"/>
</dbReference>
<comment type="caution">
    <text evidence="1">The sequence shown here is derived from an EMBL/GenBank/DDBJ whole genome shotgun (WGS) entry which is preliminary data.</text>
</comment>
<dbReference type="EMBL" id="QFLI01000007">
    <property type="protein sequence ID" value="PXX98882.1"/>
    <property type="molecule type" value="Genomic_DNA"/>
</dbReference>
<keyword evidence="2" id="KW-1185">Reference proteome</keyword>
<protein>
    <submittedName>
        <fullName evidence="1">Uncharacterized protein</fullName>
    </submittedName>
</protein>
<evidence type="ECO:0000313" key="1">
    <source>
        <dbReference type="EMBL" id="PXX98882.1"/>
    </source>
</evidence>